<dbReference type="PROSITE" id="PS51257">
    <property type="entry name" value="PROKAR_LIPOPROTEIN"/>
    <property type="match status" value="1"/>
</dbReference>
<keyword evidence="3" id="KW-1185">Reference proteome</keyword>
<evidence type="ECO:0000313" key="2">
    <source>
        <dbReference type="EMBL" id="WOG92376.1"/>
    </source>
</evidence>
<evidence type="ECO:0000256" key="1">
    <source>
        <dbReference type="SAM" id="SignalP"/>
    </source>
</evidence>
<reference evidence="2" key="1">
    <citation type="journal article" date="2016" name="Nat. Genet.">
        <title>A high-quality carrot genome assembly provides new insights into carotenoid accumulation and asterid genome evolution.</title>
        <authorList>
            <person name="Iorizzo M."/>
            <person name="Ellison S."/>
            <person name="Senalik D."/>
            <person name="Zeng P."/>
            <person name="Satapoomin P."/>
            <person name="Huang J."/>
            <person name="Bowman M."/>
            <person name="Iovene M."/>
            <person name="Sanseverino W."/>
            <person name="Cavagnaro P."/>
            <person name="Yildiz M."/>
            <person name="Macko-Podgorni A."/>
            <person name="Moranska E."/>
            <person name="Grzebelus E."/>
            <person name="Grzebelus D."/>
            <person name="Ashrafi H."/>
            <person name="Zheng Z."/>
            <person name="Cheng S."/>
            <person name="Spooner D."/>
            <person name="Van Deynze A."/>
            <person name="Simon P."/>
        </authorList>
    </citation>
    <scope>NUCLEOTIDE SEQUENCE</scope>
    <source>
        <tissue evidence="2">Leaf</tissue>
    </source>
</reference>
<evidence type="ECO:0000313" key="3">
    <source>
        <dbReference type="Proteomes" id="UP000077755"/>
    </source>
</evidence>
<dbReference type="Proteomes" id="UP000077755">
    <property type="component" value="Chromosome 3"/>
</dbReference>
<name>A0AAF0WN36_DAUCS</name>
<proteinExistence type="predicted"/>
<gene>
    <name evidence="2" type="ORF">DCAR_0311641</name>
</gene>
<dbReference type="AlphaFoldDB" id="A0AAF0WN36"/>
<protein>
    <submittedName>
        <fullName evidence="2">Uncharacterized protein</fullName>
    </submittedName>
</protein>
<reference evidence="2" key="2">
    <citation type="submission" date="2022-03" db="EMBL/GenBank/DDBJ databases">
        <title>Draft title - Genomic analysis of global carrot germplasm unveils the trajectory of domestication and the origin of high carotenoid orange carrot.</title>
        <authorList>
            <person name="Iorizzo M."/>
            <person name="Ellison S."/>
            <person name="Senalik D."/>
            <person name="Macko-Podgorni A."/>
            <person name="Grzebelus D."/>
            <person name="Bostan H."/>
            <person name="Rolling W."/>
            <person name="Curaba J."/>
            <person name="Simon P."/>
        </authorList>
    </citation>
    <scope>NUCLEOTIDE SEQUENCE</scope>
    <source>
        <tissue evidence="2">Leaf</tissue>
    </source>
</reference>
<organism evidence="2 3">
    <name type="scientific">Daucus carota subsp. sativus</name>
    <name type="common">Carrot</name>
    <dbReference type="NCBI Taxonomy" id="79200"/>
    <lineage>
        <taxon>Eukaryota</taxon>
        <taxon>Viridiplantae</taxon>
        <taxon>Streptophyta</taxon>
        <taxon>Embryophyta</taxon>
        <taxon>Tracheophyta</taxon>
        <taxon>Spermatophyta</taxon>
        <taxon>Magnoliopsida</taxon>
        <taxon>eudicotyledons</taxon>
        <taxon>Gunneridae</taxon>
        <taxon>Pentapetalae</taxon>
        <taxon>asterids</taxon>
        <taxon>campanulids</taxon>
        <taxon>Apiales</taxon>
        <taxon>Apiaceae</taxon>
        <taxon>Apioideae</taxon>
        <taxon>Scandiceae</taxon>
        <taxon>Daucinae</taxon>
        <taxon>Daucus</taxon>
        <taxon>Daucus sect. Daucus</taxon>
    </lineage>
</organism>
<keyword evidence="1" id="KW-0732">Signal</keyword>
<sequence>MESLKLASVLTIVFMVLVACSSVGATTALDVEAPAPSSTTESAGTSLFVPASLFSSHHKLVSNNKY</sequence>
<accession>A0AAF0WN36</accession>
<feature type="signal peptide" evidence="1">
    <location>
        <begin position="1"/>
        <end position="25"/>
    </location>
</feature>
<dbReference type="EMBL" id="CP093345">
    <property type="protein sequence ID" value="WOG92376.1"/>
    <property type="molecule type" value="Genomic_DNA"/>
</dbReference>
<feature type="chain" id="PRO_5042013230" evidence="1">
    <location>
        <begin position="26"/>
        <end position="66"/>
    </location>
</feature>